<dbReference type="eggNOG" id="COG3668">
    <property type="taxonomic scope" value="Bacteria"/>
</dbReference>
<organism evidence="3 4">
    <name type="scientific">Methyloversatilis universalis (strain ATCC BAA-1314 / DSM 25237 / JCM 13912 / CCUG 52030 / FAM5)</name>
    <dbReference type="NCBI Taxonomy" id="1000565"/>
    <lineage>
        <taxon>Bacteria</taxon>
        <taxon>Pseudomonadati</taxon>
        <taxon>Pseudomonadota</taxon>
        <taxon>Betaproteobacteria</taxon>
        <taxon>Nitrosomonadales</taxon>
        <taxon>Sterolibacteriaceae</taxon>
        <taxon>Methyloversatilis</taxon>
    </lineage>
</organism>
<evidence type="ECO:0000256" key="1">
    <source>
        <dbReference type="ARBA" id="ARBA00006226"/>
    </source>
</evidence>
<comment type="caution">
    <text evidence="3">The sequence shown here is derived from an EMBL/GenBank/DDBJ whole genome shotgun (WGS) entry which is preliminary data.</text>
</comment>
<accession>F5RFW2</accession>
<evidence type="ECO:0000313" key="4">
    <source>
        <dbReference type="Proteomes" id="UP000005019"/>
    </source>
</evidence>
<dbReference type="InterPro" id="IPR035093">
    <property type="entry name" value="RelE/ParE_toxin_dom_sf"/>
</dbReference>
<reference evidence="3 4" key="1">
    <citation type="journal article" date="2011" name="J. Bacteriol.">
        <title>Genome sequence of Methyloversatilis universalis FAM5T, a methylotrophic representative of the order Rhodocyclales.</title>
        <authorList>
            <person name="Kittichotirat W."/>
            <person name="Good N.M."/>
            <person name="Hall R."/>
            <person name="Bringel F."/>
            <person name="Lajus A."/>
            <person name="Medigue C."/>
            <person name="Smalley N.E."/>
            <person name="Beck D."/>
            <person name="Bumgarner R."/>
            <person name="Vuilleumier S."/>
            <person name="Kalyuzhnaya M.G."/>
        </authorList>
    </citation>
    <scope>NUCLEOTIDE SEQUENCE [LARGE SCALE GENOMIC DNA]</scope>
    <source>
        <strain evidence="4">ATCC BAA-1314 / JCM 13912 / FAM5</strain>
    </source>
</reference>
<proteinExistence type="inferred from homology"/>
<dbReference type="InterPro" id="IPR007712">
    <property type="entry name" value="RelE/ParE_toxin"/>
</dbReference>
<gene>
    <name evidence="3" type="ORF">METUNv1_03355</name>
</gene>
<comment type="similarity">
    <text evidence="1">Belongs to the RelE toxin family.</text>
</comment>
<dbReference type="InterPro" id="IPR051803">
    <property type="entry name" value="TA_system_RelE-like_toxin"/>
</dbReference>
<dbReference type="Proteomes" id="UP000005019">
    <property type="component" value="Unassembled WGS sequence"/>
</dbReference>
<evidence type="ECO:0000313" key="3">
    <source>
        <dbReference type="EMBL" id="EGK70450.1"/>
    </source>
</evidence>
<dbReference type="PANTHER" id="PTHR33755:SF8">
    <property type="entry name" value="TOXIN PARE2"/>
    <property type="match status" value="1"/>
</dbReference>
<keyword evidence="2" id="KW-1277">Toxin-antitoxin system</keyword>
<dbReference type="PANTHER" id="PTHR33755">
    <property type="entry name" value="TOXIN PARE1-RELATED"/>
    <property type="match status" value="1"/>
</dbReference>
<dbReference type="OrthoDB" id="278204at2"/>
<name>F5RFW2_METUF</name>
<protein>
    <submittedName>
        <fullName evidence="3">Plasmid stabilization system</fullName>
    </submittedName>
</protein>
<dbReference type="AlphaFoldDB" id="F5RFW2"/>
<evidence type="ECO:0000256" key="2">
    <source>
        <dbReference type="ARBA" id="ARBA00022649"/>
    </source>
</evidence>
<dbReference type="Pfam" id="PF05016">
    <property type="entry name" value="ParE_toxin"/>
    <property type="match status" value="1"/>
</dbReference>
<dbReference type="Gene3D" id="3.30.2310.20">
    <property type="entry name" value="RelE-like"/>
    <property type="match status" value="1"/>
</dbReference>
<dbReference type="STRING" id="1000565.METUNv1_03355"/>
<keyword evidence="4" id="KW-1185">Reference proteome</keyword>
<sequence>MKVILLEPALHELTEARDYYLKQASARIAAAFVEQFESTAALILAHPKLGKPVSSRVRAMPISRFPYSVIYRITPDAIIVLAIAHQRRRPTYWVQRR</sequence>
<dbReference type="EMBL" id="AFHG01000057">
    <property type="protein sequence ID" value="EGK70450.1"/>
    <property type="molecule type" value="Genomic_DNA"/>
</dbReference>
<dbReference type="RefSeq" id="WP_008063705.1">
    <property type="nucleotide sequence ID" value="NZ_AFHG01000057.1"/>
</dbReference>